<dbReference type="AlphaFoldDB" id="A0A098S211"/>
<reference evidence="1 2" key="1">
    <citation type="journal article" date="2014" name="Int. J. Syst. Evol. Microbiol.">
        <title>Phaeodactylibacter xiamenensis gen. nov., sp. nov., a member of the family Saprospiraceae isolated from the marine alga Phaeodactylum tricornutum.</title>
        <authorList>
            <person name="Chen Z.Jr."/>
            <person name="Lei X."/>
            <person name="Lai Q."/>
            <person name="Li Y."/>
            <person name="Zhang B."/>
            <person name="Zhang J."/>
            <person name="Zhang H."/>
            <person name="Yang L."/>
            <person name="Zheng W."/>
            <person name="Tian Y."/>
            <person name="Yu Z."/>
            <person name="Xu H.Jr."/>
            <person name="Zheng T."/>
        </authorList>
    </citation>
    <scope>NUCLEOTIDE SEQUENCE [LARGE SCALE GENOMIC DNA]</scope>
    <source>
        <strain evidence="1 2">KD52</strain>
    </source>
</reference>
<protein>
    <recommendedName>
        <fullName evidence="3">TIGR02646 family protein</fullName>
    </recommendedName>
</protein>
<comment type="caution">
    <text evidence="1">The sequence shown here is derived from an EMBL/GenBank/DDBJ whole genome shotgun (WGS) entry which is preliminary data.</text>
</comment>
<evidence type="ECO:0000313" key="2">
    <source>
        <dbReference type="Proteomes" id="UP000029736"/>
    </source>
</evidence>
<dbReference type="NCBIfam" id="TIGR02646">
    <property type="entry name" value="retron system putative HNH endonuclease"/>
    <property type="match status" value="1"/>
</dbReference>
<name>A0A098S211_9BACT</name>
<dbReference type="STRING" id="1524460.IX84_21555"/>
<organism evidence="1 2">
    <name type="scientific">Phaeodactylibacter xiamenensis</name>
    <dbReference type="NCBI Taxonomy" id="1524460"/>
    <lineage>
        <taxon>Bacteria</taxon>
        <taxon>Pseudomonadati</taxon>
        <taxon>Bacteroidota</taxon>
        <taxon>Saprospiria</taxon>
        <taxon>Saprospirales</taxon>
        <taxon>Haliscomenobacteraceae</taxon>
        <taxon>Phaeodactylibacter</taxon>
    </lineage>
</organism>
<evidence type="ECO:0000313" key="1">
    <source>
        <dbReference type="EMBL" id="KGE86384.1"/>
    </source>
</evidence>
<accession>A0A098S211</accession>
<proteinExistence type="predicted"/>
<dbReference type="RefSeq" id="WP_044225159.1">
    <property type="nucleotide sequence ID" value="NZ_JBKAGJ010000010.1"/>
</dbReference>
<dbReference type="EMBL" id="JPOS01000079">
    <property type="protein sequence ID" value="KGE86384.1"/>
    <property type="molecule type" value="Genomic_DNA"/>
</dbReference>
<evidence type="ECO:0008006" key="3">
    <source>
        <dbReference type="Google" id="ProtNLM"/>
    </source>
</evidence>
<gene>
    <name evidence="1" type="ORF">IX84_21555</name>
</gene>
<dbReference type="InterPro" id="IPR013467">
    <property type="entry name" value="HNH78-like"/>
</dbReference>
<keyword evidence="2" id="KW-1185">Reference proteome</keyword>
<sequence length="242" mass="28335">MRFVSNENKCDEWSEFLKSEAKSLKVKRPWDKLTKISRKDKVTGERIKVGSNAKRALHEHLWREQKGLCIYCMQEIHKTRLNSDSHLEHLMNKSQFKELIFEYDNLSVSCNGYDCSTDQDSKGKNQFCGHYKDKKNKKPEFIAEKYINPCEDENIESYFEYDVEGRIKPARNIEPDIKGKASYMIDLINLNDDGLVSARKAAYESLIESEIQEGEKFVLDLLDEKNKFFLGYHSMLKSLFGF</sequence>
<dbReference type="OrthoDB" id="1340280at2"/>
<dbReference type="Proteomes" id="UP000029736">
    <property type="component" value="Unassembled WGS sequence"/>
</dbReference>